<reference evidence="2 4" key="1">
    <citation type="submission" date="2018-06" db="EMBL/GenBank/DDBJ databases">
        <title>Genomic Encyclopedia of Archaeal and Bacterial Type Strains, Phase II (KMG-II): from individual species to whole genera.</title>
        <authorList>
            <person name="Goeker M."/>
        </authorList>
    </citation>
    <scope>NUCLEOTIDE SEQUENCE [LARGE SCALE GENOMIC DNA]</scope>
    <source>
        <strain evidence="2 4">DSM 22686</strain>
    </source>
</reference>
<evidence type="ECO:0000313" key="3">
    <source>
        <dbReference type="EMBL" id="TXD75473.1"/>
    </source>
</evidence>
<dbReference type="Pfam" id="PF00534">
    <property type="entry name" value="Glycos_transf_1"/>
    <property type="match status" value="1"/>
</dbReference>
<dbReference type="EMBL" id="QKZU01000027">
    <property type="protein sequence ID" value="PZX49807.1"/>
    <property type="molecule type" value="Genomic_DNA"/>
</dbReference>
<protein>
    <submittedName>
        <fullName evidence="2 3">Glycosyltransferase</fullName>
    </submittedName>
</protein>
<dbReference type="OrthoDB" id="9811239at2"/>
<accession>A0A2W7R1J9</accession>
<evidence type="ECO:0000313" key="2">
    <source>
        <dbReference type="EMBL" id="PZX49807.1"/>
    </source>
</evidence>
<proteinExistence type="predicted"/>
<reference evidence="3 5" key="2">
    <citation type="submission" date="2019-08" db="EMBL/GenBank/DDBJ databases">
        <title>Genome of Algoriphagus ratkowskyi IC026.</title>
        <authorList>
            <person name="Bowman J.P."/>
        </authorList>
    </citation>
    <scope>NUCLEOTIDE SEQUENCE [LARGE SCALE GENOMIC DNA]</scope>
    <source>
        <strain evidence="3 5">IC026</strain>
    </source>
</reference>
<organism evidence="2 4">
    <name type="scientific">Algoriphagus ratkowskyi</name>
    <dbReference type="NCBI Taxonomy" id="57028"/>
    <lineage>
        <taxon>Bacteria</taxon>
        <taxon>Pseudomonadati</taxon>
        <taxon>Bacteroidota</taxon>
        <taxon>Cytophagia</taxon>
        <taxon>Cytophagales</taxon>
        <taxon>Cyclobacteriaceae</taxon>
        <taxon>Algoriphagus</taxon>
    </lineage>
</organism>
<dbReference type="AlphaFoldDB" id="A0A2W7R1J9"/>
<dbReference type="EMBL" id="VORV01000025">
    <property type="protein sequence ID" value="TXD75473.1"/>
    <property type="molecule type" value="Genomic_DNA"/>
</dbReference>
<sequence>MPKLTILYLLDTLQTGGAEKSLLAITSRFTQFTPVFVTLFAGRHDLLSDYEKAGIKVISLDLLVSNRFKEIARKVDVIVQEEQAVIVHSSIFRSDMVARHLQSKVKIVNSLVNNSYRKRRYDGLKFRGKLSLLGVQILDRMTVGKIDLMIANSQVLIDSHRKTIGLDPKKAVVVHRGRELPVPFDFAQGDRRQFLVSRTKIQDSRAEIQEFGMEDWSSMNLVNRKSKISNRIWLCVARLIERKGHKDLLPAFAKLLKERPNDRLILAGDGPYREEIEKEIERLEIGESVDLLGTVSNVDELLAQADFFVFPTYFEGLPGSLIEAMMAKVPIICSDIPENKECIKEGMGLFHRVGDQGDLLLQMQEAVALDDWDTRTQNAFNYAAEHFEIGKIVRQYEETYLKLLGI</sequence>
<dbReference type="PANTHER" id="PTHR12526:SF636">
    <property type="entry name" value="BLL3647 PROTEIN"/>
    <property type="match status" value="1"/>
</dbReference>
<comment type="caution">
    <text evidence="2">The sequence shown here is derived from an EMBL/GenBank/DDBJ whole genome shotgun (WGS) entry which is preliminary data.</text>
</comment>
<evidence type="ECO:0000259" key="1">
    <source>
        <dbReference type="Pfam" id="PF00534"/>
    </source>
</evidence>
<dbReference type="Proteomes" id="UP000321927">
    <property type="component" value="Unassembled WGS sequence"/>
</dbReference>
<keyword evidence="5" id="KW-1185">Reference proteome</keyword>
<name>A0A2W7R1J9_9BACT</name>
<evidence type="ECO:0000313" key="5">
    <source>
        <dbReference type="Proteomes" id="UP000321927"/>
    </source>
</evidence>
<evidence type="ECO:0000313" key="4">
    <source>
        <dbReference type="Proteomes" id="UP000249115"/>
    </source>
</evidence>
<dbReference type="SUPFAM" id="SSF53756">
    <property type="entry name" value="UDP-Glycosyltransferase/glycogen phosphorylase"/>
    <property type="match status" value="1"/>
</dbReference>
<keyword evidence="2" id="KW-0808">Transferase</keyword>
<gene>
    <name evidence="3" type="ORF">ESW18_20300</name>
    <name evidence="2" type="ORF">LV84_04199</name>
</gene>
<dbReference type="InterPro" id="IPR001296">
    <property type="entry name" value="Glyco_trans_1"/>
</dbReference>
<feature type="domain" description="Glycosyl transferase family 1" evidence="1">
    <location>
        <begin position="230"/>
        <end position="377"/>
    </location>
</feature>
<dbReference type="GO" id="GO:0016757">
    <property type="term" value="F:glycosyltransferase activity"/>
    <property type="evidence" value="ECO:0007669"/>
    <property type="project" value="InterPro"/>
</dbReference>
<dbReference type="Gene3D" id="3.40.50.2000">
    <property type="entry name" value="Glycogen Phosphorylase B"/>
    <property type="match status" value="2"/>
</dbReference>
<dbReference type="Proteomes" id="UP000249115">
    <property type="component" value="Unassembled WGS sequence"/>
</dbReference>
<dbReference type="RefSeq" id="WP_143244271.1">
    <property type="nucleotide sequence ID" value="NZ_MSSV01000036.1"/>
</dbReference>
<dbReference type="PANTHER" id="PTHR12526">
    <property type="entry name" value="GLYCOSYLTRANSFERASE"/>
    <property type="match status" value="1"/>
</dbReference>